<organism evidence="12 13">
    <name type="scientific">Roseivirga spongicola</name>
    <dbReference type="NCBI Taxonomy" id="333140"/>
    <lineage>
        <taxon>Bacteria</taxon>
        <taxon>Pseudomonadati</taxon>
        <taxon>Bacteroidota</taxon>
        <taxon>Cytophagia</taxon>
        <taxon>Cytophagales</taxon>
        <taxon>Roseivirgaceae</taxon>
        <taxon>Roseivirga</taxon>
    </lineage>
</organism>
<dbReference type="GO" id="GO:0005524">
    <property type="term" value="F:ATP binding"/>
    <property type="evidence" value="ECO:0007669"/>
    <property type="project" value="UniProtKB-UniRule"/>
</dbReference>
<dbReference type="Proteomes" id="UP000075606">
    <property type="component" value="Unassembled WGS sequence"/>
</dbReference>
<proteinExistence type="inferred from homology"/>
<comment type="catalytic activity">
    <reaction evidence="9">
        <text>4-CDP-2-C-methyl-D-erythritol + ATP = 4-CDP-2-C-methyl-D-erythritol 2-phosphate + ADP + H(+)</text>
        <dbReference type="Rhea" id="RHEA:18437"/>
        <dbReference type="ChEBI" id="CHEBI:15378"/>
        <dbReference type="ChEBI" id="CHEBI:30616"/>
        <dbReference type="ChEBI" id="CHEBI:57823"/>
        <dbReference type="ChEBI" id="CHEBI:57919"/>
        <dbReference type="ChEBI" id="CHEBI:456216"/>
        <dbReference type="EC" id="2.7.1.148"/>
    </reaction>
</comment>
<name>A0A150X3Z6_9BACT</name>
<dbReference type="GO" id="GO:0050515">
    <property type="term" value="F:4-(cytidine 5'-diphospho)-2-C-methyl-D-erythritol kinase activity"/>
    <property type="evidence" value="ECO:0007669"/>
    <property type="project" value="UniProtKB-UniRule"/>
</dbReference>
<dbReference type="UniPathway" id="UPA00056">
    <property type="reaction ID" value="UER00094"/>
</dbReference>
<dbReference type="PANTHER" id="PTHR43527">
    <property type="entry name" value="4-DIPHOSPHOCYTIDYL-2-C-METHYL-D-ERYTHRITOL KINASE, CHLOROPLASTIC"/>
    <property type="match status" value="1"/>
</dbReference>
<feature type="binding site" evidence="9">
    <location>
        <begin position="91"/>
        <end position="101"/>
    </location>
    <ligand>
        <name>ATP</name>
        <dbReference type="ChEBI" id="CHEBI:30616"/>
    </ligand>
</feature>
<dbReference type="SUPFAM" id="SSF54211">
    <property type="entry name" value="Ribosomal protein S5 domain 2-like"/>
    <property type="match status" value="1"/>
</dbReference>
<keyword evidence="9" id="KW-0414">Isoprene biosynthesis</keyword>
<comment type="function">
    <text evidence="9">Catalyzes the phosphorylation of the position 2 hydroxy group of 4-diphosphocytidyl-2C-methyl-D-erythritol.</text>
</comment>
<feature type="domain" description="GHMP kinase C-terminal" evidence="11">
    <location>
        <begin position="195"/>
        <end position="255"/>
    </location>
</feature>
<dbReference type="Gene3D" id="3.30.70.890">
    <property type="entry name" value="GHMP kinase, C-terminal domain"/>
    <property type="match status" value="1"/>
</dbReference>
<feature type="active site" evidence="9">
    <location>
        <position position="133"/>
    </location>
</feature>
<protein>
    <recommendedName>
        <fullName evidence="3 9">4-diphosphocytidyl-2-C-methyl-D-erythritol kinase</fullName>
        <shortName evidence="9">CMK</shortName>
        <ecNumber evidence="2 9">2.7.1.148</ecNumber>
    </recommendedName>
    <alternativeName>
        <fullName evidence="8 9">4-(cytidine-5'-diphospho)-2-C-methyl-D-erythritol kinase</fullName>
    </alternativeName>
</protein>
<comment type="similarity">
    <text evidence="1 9">Belongs to the GHMP kinase family. IspE subfamily.</text>
</comment>
<reference evidence="12 13" key="1">
    <citation type="submission" date="2016-01" db="EMBL/GenBank/DDBJ databases">
        <title>Genome sequencing of Roseivirga spongicola UST030701-084.</title>
        <authorList>
            <person name="Selvaratnam C."/>
            <person name="Thevarajoo S."/>
            <person name="Goh K.M."/>
            <person name="Ee R."/>
            <person name="Chan K.-G."/>
            <person name="Chong C.S."/>
        </authorList>
    </citation>
    <scope>NUCLEOTIDE SEQUENCE [LARGE SCALE GENOMIC DNA]</scope>
    <source>
        <strain evidence="12 13">UST030701-084</strain>
    </source>
</reference>
<evidence type="ECO:0000256" key="7">
    <source>
        <dbReference type="ARBA" id="ARBA00022840"/>
    </source>
</evidence>
<sequence length="271" mass="29911">MLIFPNAKINLGLQITEKLSNGYHAINSCLYPIPLKDALEFVPAKKKTAFNSSGSSIPSDGKDNLVIRAYKLLKKDFHLPELNIHLHKNIPTGAGLGGGSSDAAFMLKALSDYYQLFLDDSFLESYAAQLGSDCPFFIQNKPALASGTGTELEPCNVNLSGYHLVLIHPGLHISTKEAYAGTTPKEPEHQLKEILEKADISTWRETLVNDFEESIFKKQPILAEIKAELYEQGAIYAAMSGSGSSLFGIYKEQPPIIKAFSQKFFYRTMSL</sequence>
<evidence type="ECO:0000256" key="1">
    <source>
        <dbReference type="ARBA" id="ARBA00009684"/>
    </source>
</evidence>
<dbReference type="InterPro" id="IPR004424">
    <property type="entry name" value="IspE"/>
</dbReference>
<dbReference type="PANTHER" id="PTHR43527:SF2">
    <property type="entry name" value="4-DIPHOSPHOCYTIDYL-2-C-METHYL-D-ERYTHRITOL KINASE, CHLOROPLASTIC"/>
    <property type="match status" value="1"/>
</dbReference>
<feature type="domain" description="GHMP kinase N-terminal" evidence="10">
    <location>
        <begin position="64"/>
        <end position="138"/>
    </location>
</feature>
<dbReference type="NCBIfam" id="TIGR00154">
    <property type="entry name" value="ispE"/>
    <property type="match status" value="1"/>
</dbReference>
<evidence type="ECO:0000259" key="11">
    <source>
        <dbReference type="Pfam" id="PF08544"/>
    </source>
</evidence>
<evidence type="ECO:0000256" key="2">
    <source>
        <dbReference type="ARBA" id="ARBA00012052"/>
    </source>
</evidence>
<evidence type="ECO:0000313" key="12">
    <source>
        <dbReference type="EMBL" id="KYG73446.1"/>
    </source>
</evidence>
<dbReference type="GO" id="GO:0016114">
    <property type="term" value="P:terpenoid biosynthetic process"/>
    <property type="evidence" value="ECO:0007669"/>
    <property type="project" value="UniProtKB-UniRule"/>
</dbReference>
<evidence type="ECO:0000259" key="10">
    <source>
        <dbReference type="Pfam" id="PF00288"/>
    </source>
</evidence>
<dbReference type="PIRSF" id="PIRSF010376">
    <property type="entry name" value="IspE"/>
    <property type="match status" value="1"/>
</dbReference>
<dbReference type="Pfam" id="PF00288">
    <property type="entry name" value="GHMP_kinases_N"/>
    <property type="match status" value="1"/>
</dbReference>
<gene>
    <name evidence="9" type="primary">ispE</name>
    <name evidence="12" type="ORF">AWW68_12180</name>
</gene>
<evidence type="ECO:0000256" key="6">
    <source>
        <dbReference type="ARBA" id="ARBA00022777"/>
    </source>
</evidence>
<keyword evidence="4 9" id="KW-0808">Transferase</keyword>
<dbReference type="AlphaFoldDB" id="A0A150X3Z6"/>
<dbReference type="SUPFAM" id="SSF55060">
    <property type="entry name" value="GHMP Kinase, C-terminal domain"/>
    <property type="match status" value="1"/>
</dbReference>
<keyword evidence="6 9" id="KW-0418">Kinase</keyword>
<dbReference type="InterPro" id="IPR020568">
    <property type="entry name" value="Ribosomal_Su5_D2-typ_SF"/>
</dbReference>
<keyword evidence="13" id="KW-1185">Reference proteome</keyword>
<dbReference type="EC" id="2.7.1.148" evidence="2 9"/>
<dbReference type="STRING" id="333140.AWW68_12180"/>
<comment type="pathway">
    <text evidence="9">Isoprenoid biosynthesis; isopentenyl diphosphate biosynthesis via DXP pathway; isopentenyl diphosphate from 1-deoxy-D-xylulose 5-phosphate: step 3/6.</text>
</comment>
<dbReference type="EMBL" id="LRPC01000028">
    <property type="protein sequence ID" value="KYG73446.1"/>
    <property type="molecule type" value="Genomic_DNA"/>
</dbReference>
<evidence type="ECO:0000256" key="9">
    <source>
        <dbReference type="HAMAP-Rule" id="MF_00061"/>
    </source>
</evidence>
<feature type="active site" evidence="9">
    <location>
        <position position="8"/>
    </location>
</feature>
<dbReference type="OrthoDB" id="9809438at2"/>
<dbReference type="Gene3D" id="3.30.230.10">
    <property type="match status" value="1"/>
</dbReference>
<comment type="caution">
    <text evidence="12">The sequence shown here is derived from an EMBL/GenBank/DDBJ whole genome shotgun (WGS) entry which is preliminary data.</text>
</comment>
<dbReference type="InterPro" id="IPR006204">
    <property type="entry name" value="GHMP_kinase_N_dom"/>
</dbReference>
<keyword evidence="7 9" id="KW-0067">ATP-binding</keyword>
<dbReference type="Pfam" id="PF08544">
    <property type="entry name" value="GHMP_kinases_C"/>
    <property type="match status" value="1"/>
</dbReference>
<dbReference type="RefSeq" id="WP_068221778.1">
    <property type="nucleotide sequence ID" value="NZ_CP139724.1"/>
</dbReference>
<dbReference type="InterPro" id="IPR036554">
    <property type="entry name" value="GHMP_kinase_C_sf"/>
</dbReference>
<evidence type="ECO:0000256" key="5">
    <source>
        <dbReference type="ARBA" id="ARBA00022741"/>
    </source>
</evidence>
<dbReference type="InterPro" id="IPR013750">
    <property type="entry name" value="GHMP_kinase_C_dom"/>
</dbReference>
<accession>A0A150X3Z6</accession>
<dbReference type="HAMAP" id="MF_00061">
    <property type="entry name" value="IspE"/>
    <property type="match status" value="1"/>
</dbReference>
<evidence type="ECO:0000256" key="4">
    <source>
        <dbReference type="ARBA" id="ARBA00022679"/>
    </source>
</evidence>
<keyword evidence="5 9" id="KW-0547">Nucleotide-binding</keyword>
<dbReference type="GO" id="GO:0019288">
    <property type="term" value="P:isopentenyl diphosphate biosynthetic process, methylerythritol 4-phosphate pathway"/>
    <property type="evidence" value="ECO:0007669"/>
    <property type="project" value="UniProtKB-UniRule"/>
</dbReference>
<evidence type="ECO:0000313" key="13">
    <source>
        <dbReference type="Proteomes" id="UP000075606"/>
    </source>
</evidence>
<evidence type="ECO:0000256" key="8">
    <source>
        <dbReference type="ARBA" id="ARBA00032554"/>
    </source>
</evidence>
<evidence type="ECO:0000256" key="3">
    <source>
        <dbReference type="ARBA" id="ARBA00017473"/>
    </source>
</evidence>
<dbReference type="InterPro" id="IPR014721">
    <property type="entry name" value="Ribsml_uS5_D2-typ_fold_subgr"/>
</dbReference>